<organism evidence="2 3">
    <name type="scientific">Canna indica</name>
    <name type="common">Indian-shot</name>
    <dbReference type="NCBI Taxonomy" id="4628"/>
    <lineage>
        <taxon>Eukaryota</taxon>
        <taxon>Viridiplantae</taxon>
        <taxon>Streptophyta</taxon>
        <taxon>Embryophyta</taxon>
        <taxon>Tracheophyta</taxon>
        <taxon>Spermatophyta</taxon>
        <taxon>Magnoliopsida</taxon>
        <taxon>Liliopsida</taxon>
        <taxon>Zingiberales</taxon>
        <taxon>Cannaceae</taxon>
        <taxon>Canna</taxon>
    </lineage>
</organism>
<accession>A0AAQ3KE46</accession>
<dbReference type="PANTHER" id="PTHR47868:SF2">
    <property type="entry name" value="OS05G0457700 PROTEIN"/>
    <property type="match status" value="1"/>
</dbReference>
<dbReference type="Gene3D" id="1.25.40.10">
    <property type="entry name" value="Tetratricopeptide repeat domain"/>
    <property type="match status" value="1"/>
</dbReference>
<evidence type="ECO:0000256" key="1">
    <source>
        <dbReference type="SAM" id="SignalP"/>
    </source>
</evidence>
<evidence type="ECO:0000313" key="3">
    <source>
        <dbReference type="Proteomes" id="UP001327560"/>
    </source>
</evidence>
<dbReference type="InterPro" id="IPR011990">
    <property type="entry name" value="TPR-like_helical_dom_sf"/>
</dbReference>
<dbReference type="Proteomes" id="UP001327560">
    <property type="component" value="Chromosome 4"/>
</dbReference>
<gene>
    <name evidence="2" type="ORF">Cni_G13494</name>
</gene>
<dbReference type="GO" id="GO:0005739">
    <property type="term" value="C:mitochondrion"/>
    <property type="evidence" value="ECO:0007669"/>
    <property type="project" value="TreeGrafter"/>
</dbReference>
<dbReference type="PANTHER" id="PTHR47868">
    <property type="entry name" value="OS05G0457700 PROTEIN"/>
    <property type="match status" value="1"/>
</dbReference>
<dbReference type="EMBL" id="CP136893">
    <property type="protein sequence ID" value="WOL04772.1"/>
    <property type="molecule type" value="Genomic_DNA"/>
</dbReference>
<feature type="signal peptide" evidence="1">
    <location>
        <begin position="1"/>
        <end position="21"/>
    </location>
</feature>
<reference evidence="2 3" key="1">
    <citation type="submission" date="2023-10" db="EMBL/GenBank/DDBJ databases">
        <title>Chromosome-scale genome assembly provides insights into flower coloration mechanisms of Canna indica.</title>
        <authorList>
            <person name="Li C."/>
        </authorList>
    </citation>
    <scope>NUCLEOTIDE SEQUENCE [LARGE SCALE GENOMIC DNA]</scope>
    <source>
        <tissue evidence="2">Flower</tissue>
    </source>
</reference>
<feature type="chain" id="PRO_5042994363" evidence="1">
    <location>
        <begin position="22"/>
        <end position="459"/>
    </location>
</feature>
<proteinExistence type="predicted"/>
<name>A0AAQ3KE46_9LILI</name>
<sequence length="459" mass="49812">MTYAAAVYLFILSLSLSLSLSLPVMLCRLTARGVAKALLRCCNSIPPPLAAGAPSTARAARFFGTGGGDAYSPPERLALDMIRYALDHARAQKSSDSYGHAMLVLEQGLSNLRIGAEVVEGSGSSDNAMGMLLLAMSTLHYERGELKDSADKLEMVHKLGRVSLDVKVAAWESCAGLDLEAGQDVNALLVTDNCSYCLQSSIESGLPVSKVTQLRAKSIKGFVDLVNRQHDSLYHGLEGDINQLDVGASLLSWGEVSHCVGNFSLAKECYAKALLTSEANRTSNFSYLASANMVPEEVIIGANCALGQHFTHSGKFEEAEELLTKALVKAEEHFGLTHPKVGVVLTCIAIMYKHKAQKEASSSILIQEGLYRKAIDLLKAPMLDCEDVVPLNRSDVIALARAGYADLLCIQQNRKEEGERMKKWAQSMWKNRRLSLAEALEFSDTSKPAVVDTRICRVL</sequence>
<dbReference type="SUPFAM" id="SSF48452">
    <property type="entry name" value="TPR-like"/>
    <property type="match status" value="1"/>
</dbReference>
<protein>
    <submittedName>
        <fullName evidence="2">Uncharacterized protein</fullName>
    </submittedName>
</protein>
<keyword evidence="3" id="KW-1185">Reference proteome</keyword>
<evidence type="ECO:0000313" key="2">
    <source>
        <dbReference type="EMBL" id="WOL04772.1"/>
    </source>
</evidence>
<keyword evidence="1" id="KW-0732">Signal</keyword>
<dbReference type="AlphaFoldDB" id="A0AAQ3KE46"/>